<dbReference type="Pfam" id="PF12311">
    <property type="entry name" value="DUF3632"/>
    <property type="match status" value="1"/>
</dbReference>
<evidence type="ECO:0000313" key="1">
    <source>
        <dbReference type="EMBL" id="PWY92968.1"/>
    </source>
</evidence>
<organism evidence="1 2">
    <name type="scientific">Aspergillus sclerotioniger CBS 115572</name>
    <dbReference type="NCBI Taxonomy" id="1450535"/>
    <lineage>
        <taxon>Eukaryota</taxon>
        <taxon>Fungi</taxon>
        <taxon>Dikarya</taxon>
        <taxon>Ascomycota</taxon>
        <taxon>Pezizomycotina</taxon>
        <taxon>Eurotiomycetes</taxon>
        <taxon>Eurotiomycetidae</taxon>
        <taxon>Eurotiales</taxon>
        <taxon>Aspergillaceae</taxon>
        <taxon>Aspergillus</taxon>
        <taxon>Aspergillus subgen. Circumdati</taxon>
    </lineage>
</organism>
<dbReference type="RefSeq" id="XP_025469729.1">
    <property type="nucleotide sequence ID" value="XM_025616760.1"/>
</dbReference>
<reference evidence="1 2" key="1">
    <citation type="submission" date="2016-12" db="EMBL/GenBank/DDBJ databases">
        <title>The genomes of Aspergillus section Nigri reveals drivers in fungal speciation.</title>
        <authorList>
            <consortium name="DOE Joint Genome Institute"/>
            <person name="Vesth T.C."/>
            <person name="Nybo J."/>
            <person name="Theobald S."/>
            <person name="Brandl J."/>
            <person name="Frisvad J.C."/>
            <person name="Nielsen K.F."/>
            <person name="Lyhne E.K."/>
            <person name="Kogle M.E."/>
            <person name="Kuo A."/>
            <person name="Riley R."/>
            <person name="Clum A."/>
            <person name="Nolan M."/>
            <person name="Lipzen A."/>
            <person name="Salamov A."/>
            <person name="Henrissat B."/>
            <person name="Wiebenga A."/>
            <person name="De Vries R.P."/>
            <person name="Grigoriev I.V."/>
            <person name="Mortensen U.H."/>
            <person name="Andersen M.R."/>
            <person name="Baker S.E."/>
        </authorList>
    </citation>
    <scope>NUCLEOTIDE SEQUENCE [LARGE SCALE GENOMIC DNA]</scope>
    <source>
        <strain evidence="1 2">CBS 115572</strain>
    </source>
</reference>
<keyword evidence="2" id="KW-1185">Reference proteome</keyword>
<sequence>MPSPHLKWNEPNNLPDDDESMLRYRNNTAFIIIKCCVQGYKCLAPFEAAAQLHTMLPAKGEPGYDTGAGNRMLLEVILKVAGQIPHAHTGQDLLASLFKQLLRSDRITLPPRVDHILEFYENSLQIYFDFMAGVERFNPSHFDPGRFVQLRAFIARLCANGSYDGHEWLISTMKTAFEDEDEEGKLVECYSGVLLGAAMFLIYAGQWVYREIAQGEKKDREEGQRQGVGKKYGGPVVGEERWKFWRDGFDNALMKMTGVPRICVRNALVIMISLDSIFGKTHE</sequence>
<evidence type="ECO:0000313" key="2">
    <source>
        <dbReference type="Proteomes" id="UP000246702"/>
    </source>
</evidence>
<gene>
    <name evidence="1" type="ORF">BO94DRAFT_615597</name>
</gene>
<dbReference type="PANTHER" id="PTHR38797:SF4">
    <property type="entry name" value="NUCLEAR PORE COMPLEX PROTEIN NUP85"/>
    <property type="match status" value="1"/>
</dbReference>
<accession>A0A317X7U7</accession>
<dbReference type="EMBL" id="MSFK01000007">
    <property type="protein sequence ID" value="PWY92968.1"/>
    <property type="molecule type" value="Genomic_DNA"/>
</dbReference>
<dbReference type="InterPro" id="IPR053204">
    <property type="entry name" value="Oxopyrrolidines_Biosynth-assoc"/>
</dbReference>
<dbReference type="Proteomes" id="UP000246702">
    <property type="component" value="Unassembled WGS sequence"/>
</dbReference>
<dbReference type="PANTHER" id="PTHR38797">
    <property type="entry name" value="NUCLEAR PORE COMPLEX PROTEIN NUP85-RELATED"/>
    <property type="match status" value="1"/>
</dbReference>
<dbReference type="STRING" id="1450535.A0A317X7U7"/>
<name>A0A317X7U7_9EURO</name>
<dbReference type="OrthoDB" id="3350591at2759"/>
<protein>
    <submittedName>
        <fullName evidence="1">Uncharacterized protein</fullName>
    </submittedName>
</protein>
<dbReference type="GeneID" id="37118903"/>
<dbReference type="AlphaFoldDB" id="A0A317X7U7"/>
<proteinExistence type="predicted"/>
<comment type="caution">
    <text evidence="1">The sequence shown here is derived from an EMBL/GenBank/DDBJ whole genome shotgun (WGS) entry which is preliminary data.</text>
</comment>
<dbReference type="InterPro" id="IPR022085">
    <property type="entry name" value="OpdG"/>
</dbReference>